<dbReference type="GO" id="GO:0005789">
    <property type="term" value="C:endoplasmic reticulum membrane"/>
    <property type="evidence" value="ECO:0007669"/>
    <property type="project" value="TreeGrafter"/>
</dbReference>
<feature type="domain" description="E3 UFM1-protein ligase 1-like N-terminal" evidence="6">
    <location>
        <begin position="4"/>
        <end position="288"/>
    </location>
</feature>
<dbReference type="Pfam" id="PF25870">
    <property type="entry name" value="WHD_UFL1_5th"/>
    <property type="match status" value="1"/>
</dbReference>
<dbReference type="InterPro" id="IPR056579">
    <property type="entry name" value="Ufl1_N"/>
</dbReference>
<feature type="region of interest" description="Disordered" evidence="5">
    <location>
        <begin position="413"/>
        <end position="497"/>
    </location>
</feature>
<feature type="domain" description="E3 UFM1-protein ligase-like C-terminal" evidence="8">
    <location>
        <begin position="699"/>
        <end position="812"/>
    </location>
</feature>
<evidence type="ECO:0000256" key="5">
    <source>
        <dbReference type="SAM" id="MobiDB-lite"/>
    </source>
</evidence>
<accession>A0A9N7NHD3</accession>
<dbReference type="InterPro" id="IPR056761">
    <property type="entry name" value="Ufl1-like_C"/>
</dbReference>
<keyword evidence="9" id="KW-0436">Ligase</keyword>
<gene>
    <name evidence="9" type="ORF">SHERM_24562</name>
</gene>
<feature type="compositionally biased region" description="Low complexity" evidence="5">
    <location>
        <begin position="445"/>
        <end position="455"/>
    </location>
</feature>
<evidence type="ECO:0000256" key="2">
    <source>
        <dbReference type="ARBA" id="ARBA00022679"/>
    </source>
</evidence>
<dbReference type="Pfam" id="PF09743">
    <property type="entry name" value="E3_UFM1_ligase"/>
    <property type="match status" value="1"/>
</dbReference>
<dbReference type="GO" id="GO:0016874">
    <property type="term" value="F:ligase activity"/>
    <property type="evidence" value="ECO:0007669"/>
    <property type="project" value="UniProtKB-KW"/>
</dbReference>
<keyword evidence="4" id="KW-0175">Coiled coil</keyword>
<evidence type="ECO:0000256" key="1">
    <source>
        <dbReference type="ARBA" id="ARBA00010789"/>
    </source>
</evidence>
<evidence type="ECO:0000256" key="3">
    <source>
        <dbReference type="ARBA" id="ARBA00022786"/>
    </source>
</evidence>
<comment type="caution">
    <text evidence="9">The sequence shown here is derived from an EMBL/GenBank/DDBJ whole genome shotgun (WGS) entry which is preliminary data.</text>
</comment>
<sequence>MDEELLELQRQFESAQQAKSSIRLSERNVVELIQKLQQLQIIDFDLLHTTSGKEYITPEQLRSEIVSEIDRRGRVSLIDLADATGVDLYHVEKQSLHVVSSDSSLMLINGEIISNSYWDTVSEEINERLQECSQISLAEIAAQLQVGSELVISVLEPRLGTLVKGRLEGGQLYTPAHVARVSAMVRGAARGIAVPMNLSALWSSLQALLQDMDGFSGVAVENSLFQSLFNGLVKESEILGSLRAGVHWTPSVFAMAQKECVDSFFSQNSFISYEMLHKLGIPQPIQFLQSRYPEGKPLANAFVHGSLIEMLDAAVEDAIERGSWIDSLTILPTSFASQDASKILSFCPSVQRDIKSSKAHMLGEFYIFSDTFVKGLFESIEKELDNLSVTGLTASGSFDDSHAIKDARQGLVTSGGLTEPQENDNQSGIDKSVSEKGSRKKKGKAIGSAKAGSESVPEFQESTATKSKKRQKKGKVIPTTEVSDSKPGAKRDANRLDNPSFLSEESLVQRIMSLIPDLEDQGMDDPETVLAPLVNYLRPMLINSWMERRKAAFTENAQKMKRVLDDLQRKLDEAFLNFQLYEKALDLFEDDQSTAVLLHKHLLRTSGTPIVENFLVNLDMHNKLKNGIQPEESQDLETGLLSSADRIMLAKGLPGSLSVKAVALVESLEGKRVELFVRSVRDLTEESGLIPKKLDKKLERTLLHSYRKDLTTQVSAETDPVALLPKVVSLLYVQIHGKALQAPGRAISVAISRLKDKLDDYAFKTLADYQSAAVTLLSLIAAGTGDEEDCTSDRILSKRELLQGLMPALKSLVLGGSSQS</sequence>
<dbReference type="InterPro" id="IPR018611">
    <property type="entry name" value="Ufl1"/>
</dbReference>
<dbReference type="PANTHER" id="PTHR31057:SF0">
    <property type="entry name" value="E3 UFM1-PROTEIN LIGASE 1"/>
    <property type="match status" value="1"/>
</dbReference>
<dbReference type="Proteomes" id="UP001153555">
    <property type="component" value="Unassembled WGS sequence"/>
</dbReference>
<dbReference type="OrthoDB" id="10258297at2759"/>
<protein>
    <submittedName>
        <fullName evidence="9">E3 UFM1-protein ligase 1 homolog</fullName>
    </submittedName>
</protein>
<feature type="domain" description="E3 UFM1-protein ligase 1-like" evidence="7">
    <location>
        <begin position="564"/>
        <end position="694"/>
    </location>
</feature>
<dbReference type="InterPro" id="IPR056580">
    <property type="entry name" value="Ufl1_dom"/>
</dbReference>
<evidence type="ECO:0000259" key="8">
    <source>
        <dbReference type="Pfam" id="PF25041"/>
    </source>
</evidence>
<proteinExistence type="inferred from homology"/>
<dbReference type="GO" id="GO:1990592">
    <property type="term" value="P:protein K69-linked ufmylation"/>
    <property type="evidence" value="ECO:0007669"/>
    <property type="project" value="TreeGrafter"/>
</dbReference>
<name>A0A9N7NHD3_STRHE</name>
<evidence type="ECO:0000256" key="4">
    <source>
        <dbReference type="SAM" id="Coils"/>
    </source>
</evidence>
<reference evidence="9" key="1">
    <citation type="submission" date="2019-12" db="EMBL/GenBank/DDBJ databases">
        <authorList>
            <person name="Scholes J."/>
        </authorList>
    </citation>
    <scope>NUCLEOTIDE SEQUENCE</scope>
</reference>
<evidence type="ECO:0000313" key="9">
    <source>
        <dbReference type="EMBL" id="CAA0828949.1"/>
    </source>
</evidence>
<dbReference type="GO" id="GO:0061666">
    <property type="term" value="F:UFM1 ligase activity"/>
    <property type="evidence" value="ECO:0007669"/>
    <property type="project" value="InterPro"/>
</dbReference>
<organism evidence="9 10">
    <name type="scientific">Striga hermonthica</name>
    <name type="common">Purple witchweed</name>
    <name type="synonym">Buchnera hermonthica</name>
    <dbReference type="NCBI Taxonomy" id="68872"/>
    <lineage>
        <taxon>Eukaryota</taxon>
        <taxon>Viridiplantae</taxon>
        <taxon>Streptophyta</taxon>
        <taxon>Embryophyta</taxon>
        <taxon>Tracheophyta</taxon>
        <taxon>Spermatophyta</taxon>
        <taxon>Magnoliopsida</taxon>
        <taxon>eudicotyledons</taxon>
        <taxon>Gunneridae</taxon>
        <taxon>Pentapetalae</taxon>
        <taxon>asterids</taxon>
        <taxon>lamiids</taxon>
        <taxon>Lamiales</taxon>
        <taxon>Orobanchaceae</taxon>
        <taxon>Buchnereae</taxon>
        <taxon>Striga</taxon>
    </lineage>
</organism>
<feature type="coiled-coil region" evidence="4">
    <location>
        <begin position="550"/>
        <end position="584"/>
    </location>
</feature>
<keyword evidence="3" id="KW-0833">Ubl conjugation pathway</keyword>
<dbReference type="GO" id="GO:0032434">
    <property type="term" value="P:regulation of proteasomal ubiquitin-dependent protein catabolic process"/>
    <property type="evidence" value="ECO:0007669"/>
    <property type="project" value="TreeGrafter"/>
</dbReference>
<dbReference type="Pfam" id="PF25041">
    <property type="entry name" value="UFL1_C"/>
    <property type="match status" value="1"/>
</dbReference>
<comment type="similarity">
    <text evidence="1">Belongs to the UFL1 family.</text>
</comment>
<dbReference type="PANTHER" id="PTHR31057">
    <property type="entry name" value="E3 UFM1-PROTEIN LIGASE 1"/>
    <property type="match status" value="1"/>
</dbReference>
<feature type="compositionally biased region" description="Basic residues" evidence="5">
    <location>
        <begin position="466"/>
        <end position="475"/>
    </location>
</feature>
<evidence type="ECO:0000313" key="10">
    <source>
        <dbReference type="Proteomes" id="UP001153555"/>
    </source>
</evidence>
<evidence type="ECO:0000259" key="7">
    <source>
        <dbReference type="Pfam" id="PF23659"/>
    </source>
</evidence>
<dbReference type="GO" id="GO:0034976">
    <property type="term" value="P:response to endoplasmic reticulum stress"/>
    <property type="evidence" value="ECO:0007669"/>
    <property type="project" value="TreeGrafter"/>
</dbReference>
<keyword evidence="10" id="KW-1185">Reference proteome</keyword>
<dbReference type="Pfam" id="PF23659">
    <property type="entry name" value="UFL1"/>
    <property type="match status" value="1"/>
</dbReference>
<feature type="compositionally biased region" description="Basic and acidic residues" evidence="5">
    <location>
        <begin position="483"/>
        <end position="495"/>
    </location>
</feature>
<dbReference type="EMBL" id="CACSLK010027766">
    <property type="protein sequence ID" value="CAA0828949.1"/>
    <property type="molecule type" value="Genomic_DNA"/>
</dbReference>
<keyword evidence="2" id="KW-0808">Transferase</keyword>
<dbReference type="AlphaFoldDB" id="A0A9N7NHD3"/>
<evidence type="ECO:0000259" key="6">
    <source>
        <dbReference type="Pfam" id="PF09743"/>
    </source>
</evidence>